<dbReference type="PATRIC" id="fig|1121448.10.peg.797"/>
<comment type="subcellular location">
    <subcellularLocation>
        <location evidence="1">Cell membrane</location>
        <topology evidence="1">Multi-pass membrane protein</topology>
    </subcellularLocation>
</comment>
<keyword evidence="1" id="KW-1133">Transmembrane helix</keyword>
<comment type="function">
    <text evidence="1">Involved in the import of queuosine (Q) precursors, required for Q precursor salvage.</text>
</comment>
<dbReference type="HOGENOM" id="CLU_075503_1_2_7"/>
<reference evidence="3" key="2">
    <citation type="submission" date="2013-07" db="EMBL/GenBank/DDBJ databases">
        <authorList>
            <person name="Morais-Silva F.O."/>
            <person name="Rezende A.M."/>
            <person name="Pimentel C."/>
            <person name="Resende D.M."/>
            <person name="Santos C.I."/>
            <person name="Clemente C."/>
            <person name="de Oliveira L.M."/>
            <person name="da Silva S.M."/>
            <person name="Costa D.A."/>
            <person name="Varela-Raposo A."/>
            <person name="Horacio E.C.A."/>
            <person name="Matos M."/>
            <person name="Flores O."/>
            <person name="Ruiz J.C."/>
            <person name="Rodrigues-Pousada C."/>
        </authorList>
    </citation>
    <scope>NUCLEOTIDE SEQUENCE [LARGE SCALE GENOMIC DNA]</scope>
    <source>
        <strain evidence="3">ATCC 19364 / DSM 1382 / NCIMB 9332 / VKM B-1759</strain>
    </source>
</reference>
<dbReference type="AlphaFoldDB" id="T2G997"/>
<dbReference type="PANTHER" id="PTHR34300">
    <property type="entry name" value="QUEUOSINE PRECURSOR TRANSPORTER-RELATED"/>
    <property type="match status" value="1"/>
</dbReference>
<evidence type="ECO:0000313" key="3">
    <source>
        <dbReference type="Proteomes" id="UP000016587"/>
    </source>
</evidence>
<dbReference type="InterPro" id="IPR003744">
    <property type="entry name" value="YhhQ"/>
</dbReference>
<gene>
    <name evidence="2" type="ORF">DGI_0796</name>
</gene>
<dbReference type="RefSeq" id="WP_021759377.1">
    <property type="nucleotide sequence ID" value="NC_022444.1"/>
</dbReference>
<feature type="transmembrane region" description="Helical" evidence="1">
    <location>
        <begin position="142"/>
        <end position="168"/>
    </location>
</feature>
<accession>T2G997</accession>
<dbReference type="HAMAP" id="MF_02088">
    <property type="entry name" value="Q_prec_transport"/>
    <property type="match status" value="1"/>
</dbReference>
<dbReference type="GO" id="GO:0005886">
    <property type="term" value="C:plasma membrane"/>
    <property type="evidence" value="ECO:0007669"/>
    <property type="project" value="UniProtKB-SubCell"/>
</dbReference>
<dbReference type="PANTHER" id="PTHR34300:SF2">
    <property type="entry name" value="QUEUOSINE PRECURSOR TRANSPORTER-RELATED"/>
    <property type="match status" value="1"/>
</dbReference>
<dbReference type="STRING" id="1121448.DGI_0796"/>
<dbReference type="Proteomes" id="UP000016587">
    <property type="component" value="Chromosome"/>
</dbReference>
<feature type="transmembrane region" description="Helical" evidence="1">
    <location>
        <begin position="70"/>
        <end position="91"/>
    </location>
</feature>
<sequence length="226" mass="25094">MTASRQYQYLDIITGLFVALLLISNVASTKIVVLGPFTFDGGTLLFPLTYIFGDVLTEVYGYARSRRVIWTGFFSLFLLSGLLTVVGMLPAASDWGHQAAFETILGQAPRIVIASFIAYFAGGFINAYLMARMKIWSSGRQLWVRTIGSTVAGEGVDTALFCVIAFWGVLPAELLWAVIISNYVFKVAVEVLFTPLTYAFVGFLKRAEREDVYDRDTDFNPFVLKS</sequence>
<reference evidence="2 3" key="1">
    <citation type="journal article" date="2013" name="J. Bacteriol.">
        <title>Roles of HynAB and Ech, the only two hydrogenases found in the model sulfate reducer Desulfovibrio gigas.</title>
        <authorList>
            <person name="Morais-Silva F.O."/>
            <person name="Santos C.I."/>
            <person name="Rodrigues R."/>
            <person name="Pereira I.A."/>
            <person name="Rodrigues-Pousada C."/>
        </authorList>
    </citation>
    <scope>NUCLEOTIDE SEQUENCE [LARGE SCALE GENOMIC DNA]</scope>
    <source>
        <strain evidence="3">ATCC 19364 / DSM 1382 / NCIMB 9332 / VKM B-1759</strain>
    </source>
</reference>
<proteinExistence type="inferred from homology"/>
<feature type="transmembrane region" description="Helical" evidence="1">
    <location>
        <begin position="174"/>
        <end position="201"/>
    </location>
</feature>
<dbReference type="NCBIfam" id="TIGR00697">
    <property type="entry name" value="queuosine precursor transporter"/>
    <property type="match status" value="1"/>
</dbReference>
<comment type="similarity">
    <text evidence="1">Belongs to the vitamin uptake transporter (VUT/ECF) (TC 2.A.88) family. Q precursor transporter subfamily.</text>
</comment>
<name>T2G997_MEGG1</name>
<dbReference type="EMBL" id="CP006585">
    <property type="protein sequence ID" value="AGW12691.1"/>
    <property type="molecule type" value="Genomic_DNA"/>
</dbReference>
<dbReference type="GO" id="GO:0022857">
    <property type="term" value="F:transmembrane transporter activity"/>
    <property type="evidence" value="ECO:0007669"/>
    <property type="project" value="UniProtKB-UniRule"/>
</dbReference>
<keyword evidence="1" id="KW-0812">Transmembrane</keyword>
<feature type="transmembrane region" description="Helical" evidence="1">
    <location>
        <begin position="44"/>
        <end position="63"/>
    </location>
</feature>
<dbReference type="eggNOG" id="COG1738">
    <property type="taxonomic scope" value="Bacteria"/>
</dbReference>
<keyword evidence="1" id="KW-1003">Cell membrane</keyword>
<evidence type="ECO:0000313" key="2">
    <source>
        <dbReference type="EMBL" id="AGW12691.1"/>
    </source>
</evidence>
<dbReference type="KEGG" id="dgg:DGI_0796"/>
<keyword evidence="1" id="KW-0472">Membrane</keyword>
<evidence type="ECO:0000256" key="1">
    <source>
        <dbReference type="HAMAP-Rule" id="MF_02088"/>
    </source>
</evidence>
<dbReference type="OrthoDB" id="7065604at2"/>
<organism evidence="2 3">
    <name type="scientific">Megalodesulfovibrio gigas (strain ATCC 19364 / DSM 1382 / NCIMB 9332 / VKM B-1759)</name>
    <name type="common">Desulfovibrio gigas</name>
    <dbReference type="NCBI Taxonomy" id="1121448"/>
    <lineage>
        <taxon>Bacteria</taxon>
        <taxon>Pseudomonadati</taxon>
        <taxon>Thermodesulfobacteriota</taxon>
        <taxon>Desulfovibrionia</taxon>
        <taxon>Desulfovibrionales</taxon>
        <taxon>Desulfovibrionaceae</taxon>
        <taxon>Megalodesulfovibrio</taxon>
    </lineage>
</organism>
<protein>
    <recommendedName>
        <fullName evidence="1">Probable queuosine precursor transporter</fullName>
        <shortName evidence="1">Q precursor transporter</shortName>
    </recommendedName>
</protein>
<feature type="transmembrane region" description="Helical" evidence="1">
    <location>
        <begin position="111"/>
        <end position="130"/>
    </location>
</feature>
<dbReference type="Pfam" id="PF02592">
    <property type="entry name" value="Vut_1"/>
    <property type="match status" value="1"/>
</dbReference>
<keyword evidence="3" id="KW-1185">Reference proteome</keyword>
<keyword evidence="1" id="KW-0813">Transport</keyword>